<feature type="signal peptide" evidence="1">
    <location>
        <begin position="1"/>
        <end position="23"/>
    </location>
</feature>
<feature type="chain" id="PRO_5012458881" description="VCBS repeat-containing protein" evidence="1">
    <location>
        <begin position="24"/>
        <end position="232"/>
    </location>
</feature>
<comment type="caution">
    <text evidence="2">The sequence shown here is derived from an EMBL/GenBank/DDBJ whole genome shotgun (WGS) entry which is preliminary data.</text>
</comment>
<dbReference type="NCBIfam" id="NF047539">
    <property type="entry name" value="XAC2610_fam"/>
    <property type="match status" value="1"/>
</dbReference>
<dbReference type="Proteomes" id="UP000192132">
    <property type="component" value="Unassembled WGS sequence"/>
</dbReference>
<dbReference type="OrthoDB" id="5993839at2"/>
<name>A0A1S8CV43_9GAMM</name>
<dbReference type="AlphaFoldDB" id="A0A1S8CV43"/>
<evidence type="ECO:0000313" key="2">
    <source>
        <dbReference type="EMBL" id="ONG39514.1"/>
    </source>
</evidence>
<evidence type="ECO:0008006" key="4">
    <source>
        <dbReference type="Google" id="ProtNLM"/>
    </source>
</evidence>
<protein>
    <recommendedName>
        <fullName evidence="4">VCBS repeat-containing protein</fullName>
    </recommendedName>
</protein>
<dbReference type="RefSeq" id="WP_076878305.1">
    <property type="nucleotide sequence ID" value="NZ_MLCN01000023.1"/>
</dbReference>
<keyword evidence="1" id="KW-0732">Signal</keyword>
<dbReference type="STRING" id="1907941.BKE30_09155"/>
<proteinExistence type="predicted"/>
<keyword evidence="3" id="KW-1185">Reference proteome</keyword>
<dbReference type="InterPro" id="IPR058087">
    <property type="entry name" value="XAC2610_dom"/>
</dbReference>
<dbReference type="EMBL" id="MLCN01000023">
    <property type="protein sequence ID" value="ONG39514.1"/>
    <property type="molecule type" value="Genomic_DNA"/>
</dbReference>
<reference evidence="2 3" key="1">
    <citation type="submission" date="2016-10" db="EMBL/GenBank/DDBJ databases">
        <title>Draft Genome sequence of Alkanindiges sp. strain H1.</title>
        <authorList>
            <person name="Subhash Y."/>
            <person name="Lee S."/>
        </authorList>
    </citation>
    <scope>NUCLEOTIDE SEQUENCE [LARGE SCALE GENOMIC DNA]</scope>
    <source>
        <strain evidence="2 3">H1</strain>
    </source>
</reference>
<organism evidence="2 3">
    <name type="scientific">Alkanindiges hydrocarboniclasticus</name>
    <dbReference type="NCBI Taxonomy" id="1907941"/>
    <lineage>
        <taxon>Bacteria</taxon>
        <taxon>Pseudomonadati</taxon>
        <taxon>Pseudomonadota</taxon>
        <taxon>Gammaproteobacteria</taxon>
        <taxon>Moraxellales</taxon>
        <taxon>Moraxellaceae</taxon>
        <taxon>Alkanindiges</taxon>
    </lineage>
</organism>
<evidence type="ECO:0000256" key="1">
    <source>
        <dbReference type="SAM" id="SignalP"/>
    </source>
</evidence>
<gene>
    <name evidence="2" type="ORF">BKE30_09155</name>
</gene>
<sequence>MKNGISLKLLICLVLSGPLLSHAATFHIQNGSKLYNAQLDVAHCEKDECSGQARILLYQKGSQQIFQTLTSDDLNFYLDKKQQPSVNIIQLYNEQSPLIFEDFNFDGQQDLAIRNGNESSYGGPSYDVYVFNKTRQKFVPSSELTELAYDNLGMFQTDAKRKRLITFAKSGCCFHVTSEYAVIPNKGLKLVHEVTEDAIGGEQVKVTTRTYNLKNGKWGTTVKKFPVDEYYQ</sequence>
<accession>A0A1S8CV43</accession>
<evidence type="ECO:0000313" key="3">
    <source>
        <dbReference type="Proteomes" id="UP000192132"/>
    </source>
</evidence>